<evidence type="ECO:0000256" key="2">
    <source>
        <dbReference type="ARBA" id="ARBA00022448"/>
    </source>
</evidence>
<keyword evidence="2" id="KW-0813">Transport</keyword>
<feature type="transmembrane region" description="Helical" evidence="7">
    <location>
        <begin position="1115"/>
        <end position="1137"/>
    </location>
</feature>
<gene>
    <name evidence="13" type="primary">LOC116957050</name>
</gene>
<dbReference type="Pfam" id="PF12166">
    <property type="entry name" value="Piezo_cap"/>
    <property type="match status" value="1"/>
</dbReference>
<feature type="transmembrane region" description="Helical" evidence="7">
    <location>
        <begin position="748"/>
        <end position="767"/>
    </location>
</feature>
<keyword evidence="4" id="KW-0406">Ion transport</keyword>
<dbReference type="Pfam" id="PF24874">
    <property type="entry name" value="Piezo_THU9_anchor"/>
    <property type="match status" value="1"/>
</dbReference>
<feature type="compositionally biased region" description="Acidic residues" evidence="6">
    <location>
        <begin position="235"/>
        <end position="261"/>
    </location>
</feature>
<feature type="transmembrane region" description="Helical" evidence="7">
    <location>
        <begin position="787"/>
        <end position="806"/>
    </location>
</feature>
<organism evidence="12 13">
    <name type="scientific">Petromyzon marinus</name>
    <name type="common">Sea lamprey</name>
    <dbReference type="NCBI Taxonomy" id="7757"/>
    <lineage>
        <taxon>Eukaryota</taxon>
        <taxon>Metazoa</taxon>
        <taxon>Chordata</taxon>
        <taxon>Craniata</taxon>
        <taxon>Vertebrata</taxon>
        <taxon>Cyclostomata</taxon>
        <taxon>Hyperoartia</taxon>
        <taxon>Petromyzontiformes</taxon>
        <taxon>Petromyzontidae</taxon>
        <taxon>Petromyzon</taxon>
    </lineage>
</organism>
<feature type="domain" description="Piezo TM1-24" evidence="10">
    <location>
        <begin position="115"/>
        <end position="181"/>
    </location>
</feature>
<keyword evidence="7" id="KW-0812">Transmembrane</keyword>
<feature type="transmembrane region" description="Helical" evidence="7">
    <location>
        <begin position="2088"/>
        <end position="2106"/>
    </location>
</feature>
<feature type="region of interest" description="Disordered" evidence="6">
    <location>
        <begin position="537"/>
        <end position="584"/>
    </location>
</feature>
<feature type="compositionally biased region" description="Acidic residues" evidence="6">
    <location>
        <begin position="199"/>
        <end position="209"/>
    </location>
</feature>
<feature type="transmembrane region" description="Helical" evidence="7">
    <location>
        <begin position="1398"/>
        <end position="1414"/>
    </location>
</feature>
<feature type="transmembrane region" description="Helical" evidence="7">
    <location>
        <begin position="1197"/>
        <end position="1219"/>
    </location>
</feature>
<feature type="transmembrane region" description="Helical" evidence="7">
    <location>
        <begin position="2160"/>
        <end position="2179"/>
    </location>
</feature>
<keyword evidence="7" id="KW-0472">Membrane</keyword>
<feature type="transmembrane region" description="Helical" evidence="7">
    <location>
        <begin position="1073"/>
        <end position="1094"/>
    </location>
</feature>
<dbReference type="PANTHER" id="PTHR47049">
    <property type="entry name" value="PIEZO-TYPE MECHANOSENSITIVE ION CHANNEL HOMOLOG"/>
    <property type="match status" value="1"/>
</dbReference>
<feature type="transmembrane region" description="Helical" evidence="7">
    <location>
        <begin position="59"/>
        <end position="80"/>
    </location>
</feature>
<feature type="transmembrane region" description="Helical" evidence="7">
    <location>
        <begin position="697"/>
        <end position="716"/>
    </location>
</feature>
<evidence type="ECO:0000259" key="10">
    <source>
        <dbReference type="Pfam" id="PF24871"/>
    </source>
</evidence>
<evidence type="ECO:0000256" key="5">
    <source>
        <dbReference type="ARBA" id="ARBA00023303"/>
    </source>
</evidence>
<feature type="transmembrane region" description="Helical" evidence="7">
    <location>
        <begin position="1610"/>
        <end position="1634"/>
    </location>
</feature>
<keyword evidence="3" id="KW-1003">Cell membrane</keyword>
<keyword evidence="12" id="KW-1185">Reference proteome</keyword>
<feature type="transmembrane region" description="Helical" evidence="7">
    <location>
        <begin position="865"/>
        <end position="886"/>
    </location>
</feature>
<evidence type="ECO:0000313" key="13">
    <source>
        <dbReference type="RefSeq" id="XP_032834859.1"/>
    </source>
</evidence>
<feature type="transmembrane region" description="Helical" evidence="7">
    <location>
        <begin position="996"/>
        <end position="1015"/>
    </location>
</feature>
<feature type="transmembrane region" description="Helical" evidence="7">
    <location>
        <begin position="313"/>
        <end position="331"/>
    </location>
</feature>
<proteinExistence type="predicted"/>
<feature type="transmembrane region" description="Helical" evidence="7">
    <location>
        <begin position="1575"/>
        <end position="1598"/>
    </location>
</feature>
<feature type="transmembrane region" description="Helical" evidence="7">
    <location>
        <begin position="2127"/>
        <end position="2148"/>
    </location>
</feature>
<feature type="transmembrane region" description="Helical" evidence="7">
    <location>
        <begin position="813"/>
        <end position="832"/>
    </location>
</feature>
<feature type="domain" description="Piezo TM1-24" evidence="10">
    <location>
        <begin position="582"/>
        <end position="892"/>
    </location>
</feature>
<feature type="transmembrane region" description="Helical" evidence="7">
    <location>
        <begin position="2058"/>
        <end position="2076"/>
    </location>
</feature>
<feature type="domain" description="Piezo THU9 and anchor" evidence="11">
    <location>
        <begin position="2008"/>
        <end position="2222"/>
    </location>
</feature>
<feature type="domain" description="Piezo TM1-24" evidence="10">
    <location>
        <begin position="26"/>
        <end position="103"/>
    </location>
</feature>
<dbReference type="InterPro" id="IPR056770">
    <property type="entry name" value="Piezo_THU9_anchor"/>
</dbReference>
<evidence type="ECO:0000256" key="1">
    <source>
        <dbReference type="ARBA" id="ARBA00004651"/>
    </source>
</evidence>
<feature type="transmembrane region" description="Helical" evidence="7">
    <location>
        <begin position="1157"/>
        <end position="1177"/>
    </location>
</feature>
<keyword evidence="7" id="KW-1133">Transmembrane helix</keyword>
<protein>
    <submittedName>
        <fullName evidence="13">Piezo-type mechanosensitive ion channel component 2-like</fullName>
    </submittedName>
</protein>
<feature type="transmembrane region" description="Helical" evidence="7">
    <location>
        <begin position="1021"/>
        <end position="1038"/>
    </location>
</feature>
<feature type="transmembrane region" description="Helical" evidence="7">
    <location>
        <begin position="1550"/>
        <end position="1569"/>
    </location>
</feature>
<dbReference type="RefSeq" id="XP_032834859.1">
    <property type="nucleotide sequence ID" value="XM_032978968.1"/>
</dbReference>
<feature type="compositionally biased region" description="Acidic residues" evidence="6">
    <location>
        <begin position="953"/>
        <end position="968"/>
    </location>
</feature>
<evidence type="ECO:0000256" key="7">
    <source>
        <dbReference type="SAM" id="Phobius"/>
    </source>
</evidence>
<dbReference type="Proteomes" id="UP001318040">
    <property type="component" value="Chromosome 69"/>
</dbReference>
<feature type="transmembrane region" description="Helical" evidence="7">
    <location>
        <begin position="287"/>
        <end position="307"/>
    </location>
</feature>
<dbReference type="GO" id="GO:0005886">
    <property type="term" value="C:plasma membrane"/>
    <property type="evidence" value="ECO:0007669"/>
    <property type="project" value="UniProtKB-SubCell"/>
</dbReference>
<accession>A0AAJ7XHG1</accession>
<feature type="transmembrane region" description="Helical" evidence="7">
    <location>
        <begin position="1045"/>
        <end position="1067"/>
    </location>
</feature>
<feature type="domain" description="Piezo non-specific cation channel cap" evidence="8">
    <location>
        <begin position="2262"/>
        <end position="2556"/>
    </location>
</feature>
<feature type="transmembrane region" description="Helical" evidence="7">
    <location>
        <begin position="595"/>
        <end position="617"/>
    </location>
</feature>
<dbReference type="InterPro" id="IPR031334">
    <property type="entry name" value="Piezo_cap_dom"/>
</dbReference>
<name>A0AAJ7XHG1_PETMA</name>
<reference evidence="13" key="1">
    <citation type="submission" date="2025-08" db="UniProtKB">
        <authorList>
            <consortium name="RefSeq"/>
        </authorList>
    </citation>
    <scope>IDENTIFICATION</scope>
    <source>
        <tissue evidence="13">Sperm</tissue>
    </source>
</reference>
<feature type="compositionally biased region" description="Basic and acidic residues" evidence="6">
    <location>
        <begin position="222"/>
        <end position="234"/>
    </location>
</feature>
<dbReference type="KEGG" id="pmrn:116957050"/>
<dbReference type="InterPro" id="IPR031805">
    <property type="entry name" value="Piezo_TM25-28"/>
</dbReference>
<feature type="compositionally biased region" description="Basic and acidic residues" evidence="6">
    <location>
        <begin position="1751"/>
        <end position="1772"/>
    </location>
</feature>
<dbReference type="InterPro" id="IPR027272">
    <property type="entry name" value="Piezo"/>
</dbReference>
<feature type="region of interest" description="Disordered" evidence="6">
    <location>
        <begin position="173"/>
        <end position="270"/>
    </location>
</feature>
<keyword evidence="5" id="KW-0407">Ion channel</keyword>
<feature type="transmembrane region" description="Helical" evidence="7">
    <location>
        <begin position="623"/>
        <end position="639"/>
    </location>
</feature>
<feature type="region of interest" description="Disordered" evidence="6">
    <location>
        <begin position="464"/>
        <end position="514"/>
    </location>
</feature>
<feature type="transmembrane region" description="Helical" evidence="7">
    <location>
        <begin position="405"/>
        <end position="429"/>
    </location>
</feature>
<feature type="region of interest" description="Disordered" evidence="6">
    <location>
        <begin position="918"/>
        <end position="968"/>
    </location>
</feature>
<comment type="subcellular location">
    <subcellularLocation>
        <location evidence="1">Cell membrane</location>
        <topology evidence="1">Multi-pass membrane protein</topology>
    </subcellularLocation>
</comment>
<feature type="domain" description="Piezo TM25-28" evidence="9">
    <location>
        <begin position="1535"/>
        <end position="1828"/>
    </location>
</feature>
<feature type="transmembrane region" description="Helical" evidence="7">
    <location>
        <begin position="1370"/>
        <end position="1392"/>
    </location>
</feature>
<evidence type="ECO:0000256" key="6">
    <source>
        <dbReference type="SAM" id="MobiDB-lite"/>
    </source>
</evidence>
<dbReference type="GO" id="GO:0008381">
    <property type="term" value="F:mechanosensitive monoatomic ion channel activity"/>
    <property type="evidence" value="ECO:0007669"/>
    <property type="project" value="InterPro"/>
</dbReference>
<feature type="compositionally biased region" description="Basic and acidic residues" evidence="6">
    <location>
        <begin position="943"/>
        <end position="952"/>
    </location>
</feature>
<evidence type="ECO:0000259" key="8">
    <source>
        <dbReference type="Pfam" id="PF12166"/>
    </source>
</evidence>
<dbReference type="Pfam" id="PF15917">
    <property type="entry name" value="Piezo_TM25-28"/>
    <property type="match status" value="1"/>
</dbReference>
<evidence type="ECO:0000256" key="3">
    <source>
        <dbReference type="ARBA" id="ARBA00022475"/>
    </source>
</evidence>
<feature type="transmembrane region" description="Helical" evidence="7">
    <location>
        <begin position="1239"/>
        <end position="1261"/>
    </location>
</feature>
<dbReference type="PANTHER" id="PTHR47049:SF6">
    <property type="entry name" value="PIEZO-TYPE MECHANOSENSITIVE ION CHANNEL COMPONENT"/>
    <property type="match status" value="1"/>
</dbReference>
<feature type="compositionally biased region" description="Basic and acidic residues" evidence="6">
    <location>
        <begin position="464"/>
        <end position="503"/>
    </location>
</feature>
<sequence length="2560" mass="286103">MATQVVCGLAFRLLLPACLAGAVVLRYNAFSLFYLLCLLLLPLFSEPTVQTLRGSTGRLIKTLCVASFLFLCSHFCYQLTLVVLLRRDSATTTTANTTSNTTNTTTTTNITTAGTSGDGFNCTQWERIARHIGLQSVHAADWGSVVRLFLPDFGVFAASLAALVLCHGLSREAQGGPAASGARGKRAANGEGGANGNPSDDDDDDDDDDERRRRQRPARNGHPRETSLSERRNEVDDDEDNHLVTEDDDEDEEDDEDETEGAGEAATPGRARLFTKMAAAASRIKEFVGDVITTGGQVVATVLLGLAGVSLPSLTSVVYFAAFLGLGSWWACCRHFSQRALHVLNVGLALFSAAHLLALYIYQMQQAQETLPPHHLGARLLGLKAVVRPQCSSAWELNLDRDLHWVAYVNPALVLLLYFTLATLTRLWLHDSHTARVTMWPRAIPSEEELMLEEFAAAARLRERHGDTQEGRHGGDAQEGRHGGDAQEGRHGGDAQEGRRGDVQEAYTSVDETKPLYDSREHLVTIVNVDNPLYQPANGNQGNHVAAVAHGNSDGGRGGEELSSRTADPFPETHPLIHPPPQKAKGTVERLKHHLVAVAKFVMKQSYVCALIAMMAWSITDHSWLTFVLLIWSCVLWMMRDRRRHAMRSSPVLVAYATTLCTLRYVWSLELRPDELPAYHGVLRLCSPAASHNNCTFMGSMLLYTLTFWVLLRQFITERRAERKNELMVQTGMAAAEEAELKGEKESVVVRMIGGMVMGVFIKYWIYVCGGMFFFVSLEGRMVVYKIIYMVLFLSCVALYQVYYSLWRRVLKWFWVVVVSYTMMVLIAIYTFQFDDLPPLWMSMTRLNIDQLKDLGLEKFTTANLFTRILLPTAFLLCCILQLHYFHDRFLQLTDLNRVWRNEESVAYRMATDEGSLPDLSLIPDKGSGTPGPGVTEVTPGERTAEPRHHGDEEEEEDDEEEEEEDEEANKWRLVLDRLSVLLLRSMELLRWAQGLAWRLLELHIIKLASFYTVWVALREVSLLNYALLIAWGFALPFPRVRRAASATCAVWVSVVVVGKMLYQLHIVNSATFSTNCTVSGGGCLGLSVWVSVVGKMLYQLHIVNSATFSTNCTLGGSVMVAGSVTVAVWVSVVVVGKMLYQLHIVNSATFSTNCTVSGGGCLAVWVSVVVVGKMLYQLHIVNSATFSTNCTLGGSVMVAGSVTVAVWVSVVVVGKMLYQLHIVNSATFSTNCTLAGSVAVAGSVTVAVWVSVVVVGKMLYQLHIVNSATFSTNCTVPVGMSEEDRRGSLLYRGPVDPANWVGLRKADNIALYIRDHLMILAVLVLEATVYRRQAYCRAASGEAAPPTGAIFPGVTRGHMDRSVALCLKYFLNYFFYKFGLEVCFLMTINAIGQRMDLYAMLHGFWLVAIVFRRKRAAVALLWPRFCLYLACSFTFQYLLCIGLPPVLCHDYPWKSAGFNPNLVKWLFLPDFRTRPTSTMLIYDFALLLCCSLQLRVFQEERLPAVRQLAGDNAELHLVDAGAAASSHAAPAPPPNPVPNFLYCRSYLDMLKVIFFSYLFWISLTVIFVTGTTRVSLFCLGYLLACFYFLLFGGRLLLKPLSQLLRLWDYLIAYNIFVIVMKNVFSIAACAFLSDLYRKGCWLIQLFSLVCTIKGYSGVEGRHEEPKCELPRDEAGITWDSVCCVFLLLQRRVFLSHYFSHVVADLSASTVLASRGAELFRAGIVKAMRARMDTERKSMQQLKRQMERIKARQEKYKSSKRASVDLDRRGSDEPPAPDMKKRWWARWSDHASMTRSGDYYLFESDSEDEEEEEVVEDREPPKKSAFQVWRRGERRPQPPGKTPPIPCWLGSDVGSGKTPPIPCWLGSDVGSGKTPPIPCWLGSDVGSGKIPPIARWLGTDVGSGKTPPIACWLGSDVAVWKNTNPYRAGPGLGSARQWKNTNPYRAGPGLGSARQWKNTNPYRAGPGLGSAVEKHQPKLVRRAGSALLALPRTLLRLPRTLLRSCARAAKKHSAAADIASTLSEDQVPQAFLVMLLIQFGTMVVDRALYLRKSVLGKVVFQVVLVFGIHVWMFFILPEVTERKFSDNIVAQLWYFVKCVYFGLSAYQIRCGYPTRILGNFLTKSYNYLNLFLFQGFRLVPFLIELRAVMDWVWTDTTLSLSNWMCVEDIYANIFILKCWRESEKRYPQPKGQKKKKVVKYGMGGMIVVLLICIVWFPLLFMSLLKSVAGQANTPIDVTITITLGRYQPLFTMSAQHPELLVLQEDEYEALKAKHGTSGSALQFMSMYEHRDVTRAQIKGNSGSVWSVSPPSRADMITELRDGTTDIALRFAWTLQRNLSMGGKAEFAMEKHVVMLERNAEPRVRLADMLEHRHANNHSVCISKVFPRYIRGMSGPTASPVEEMSTEGDPSDLFSNVMLHLKRSAESSGQAQEWWSIRETSGCDDTEGAVVTSDDLTIVVFSDEVSPPSLSFLAGYGILGLYASVVLVIGKFVREFFSGISHSIMFEELPNVDRILKLCTDIFLVRETLELELEEDLFAKLIFLYRSPETVIKWTREKNND</sequence>
<feature type="transmembrane region" description="Helical" evidence="7">
    <location>
        <begin position="1426"/>
        <end position="1448"/>
    </location>
</feature>
<dbReference type="Pfam" id="PF24871">
    <property type="entry name" value="Piezo_TM1-24"/>
    <property type="match status" value="4"/>
</dbReference>
<dbReference type="InterPro" id="IPR056769">
    <property type="entry name" value="Piezo_TM1-24"/>
</dbReference>
<evidence type="ECO:0000259" key="11">
    <source>
        <dbReference type="Pfam" id="PF24874"/>
    </source>
</evidence>
<feature type="transmembrane region" description="Helical" evidence="7">
    <location>
        <begin position="651"/>
        <end position="667"/>
    </location>
</feature>
<feature type="domain" description="Piezo TM1-24" evidence="10">
    <location>
        <begin position="246"/>
        <end position="464"/>
    </location>
</feature>
<feature type="transmembrane region" description="Helical" evidence="7">
    <location>
        <begin position="2200"/>
        <end position="2224"/>
    </location>
</feature>
<feature type="transmembrane region" description="Helical" evidence="7">
    <location>
        <begin position="343"/>
        <end position="362"/>
    </location>
</feature>
<evidence type="ECO:0000313" key="12">
    <source>
        <dbReference type="Proteomes" id="UP001318040"/>
    </source>
</evidence>
<evidence type="ECO:0000259" key="9">
    <source>
        <dbReference type="Pfam" id="PF15917"/>
    </source>
</evidence>
<feature type="region of interest" description="Disordered" evidence="6">
    <location>
        <begin position="1751"/>
        <end position="1779"/>
    </location>
</feature>
<evidence type="ECO:0000256" key="4">
    <source>
        <dbReference type="ARBA" id="ARBA00023065"/>
    </source>
</evidence>